<dbReference type="InterPro" id="IPR037523">
    <property type="entry name" value="VOC_core"/>
</dbReference>
<evidence type="ECO:0000259" key="1">
    <source>
        <dbReference type="PROSITE" id="PS51819"/>
    </source>
</evidence>
<name>A0A4Y8ZQQ8_9SPHN</name>
<dbReference type="Pfam" id="PF00903">
    <property type="entry name" value="Glyoxalase"/>
    <property type="match status" value="1"/>
</dbReference>
<comment type="caution">
    <text evidence="2">The sequence shown here is derived from an EMBL/GenBank/DDBJ whole genome shotgun (WGS) entry which is preliminary data.</text>
</comment>
<dbReference type="InterPro" id="IPR004360">
    <property type="entry name" value="Glyas_Fos-R_dOase_dom"/>
</dbReference>
<dbReference type="OrthoDB" id="9799428at2"/>
<dbReference type="InterPro" id="IPR029068">
    <property type="entry name" value="Glyas_Bleomycin-R_OHBP_Dase"/>
</dbReference>
<sequence length="123" mass="13873">MAKVTGLGGLFYKVEDPERTARWYLEILGVGGEWGPVFRFAGQHDGYSLLSPFKATSDYFAPSEAPFMINLRVDDLEAFLADLETKGIEILGRQDEDYGKFAWILDPDEIKVELWQQIGPAPE</sequence>
<reference evidence="2 3" key="1">
    <citation type="submission" date="2019-03" db="EMBL/GenBank/DDBJ databases">
        <title>Genome sequence of Sphingomonas sp. 17J27-24.</title>
        <authorList>
            <person name="Kim M."/>
            <person name="Maeng S."/>
            <person name="Sathiyaraj S."/>
        </authorList>
    </citation>
    <scope>NUCLEOTIDE SEQUENCE [LARGE SCALE GENOMIC DNA]</scope>
    <source>
        <strain evidence="2 3">17J27-24</strain>
    </source>
</reference>
<dbReference type="PROSITE" id="PS51819">
    <property type="entry name" value="VOC"/>
    <property type="match status" value="1"/>
</dbReference>
<protein>
    <submittedName>
        <fullName evidence="2">VOC family protein</fullName>
    </submittedName>
</protein>
<keyword evidence="3" id="KW-1185">Reference proteome</keyword>
<evidence type="ECO:0000313" key="2">
    <source>
        <dbReference type="EMBL" id="TFI58358.1"/>
    </source>
</evidence>
<dbReference type="RefSeq" id="WP_135086394.1">
    <property type="nucleotide sequence ID" value="NZ_SPDV01000017.1"/>
</dbReference>
<dbReference type="Gene3D" id="3.10.180.10">
    <property type="entry name" value="2,3-Dihydroxybiphenyl 1,2-Dioxygenase, domain 1"/>
    <property type="match status" value="1"/>
</dbReference>
<dbReference type="EMBL" id="SPDV01000017">
    <property type="protein sequence ID" value="TFI58358.1"/>
    <property type="molecule type" value="Genomic_DNA"/>
</dbReference>
<dbReference type="AlphaFoldDB" id="A0A4Y8ZQQ8"/>
<evidence type="ECO:0000313" key="3">
    <source>
        <dbReference type="Proteomes" id="UP000298213"/>
    </source>
</evidence>
<organism evidence="2 3">
    <name type="scientific">Sphingomonas parva</name>
    <dbReference type="NCBI Taxonomy" id="2555898"/>
    <lineage>
        <taxon>Bacteria</taxon>
        <taxon>Pseudomonadati</taxon>
        <taxon>Pseudomonadota</taxon>
        <taxon>Alphaproteobacteria</taxon>
        <taxon>Sphingomonadales</taxon>
        <taxon>Sphingomonadaceae</taxon>
        <taxon>Sphingomonas</taxon>
    </lineage>
</organism>
<proteinExistence type="predicted"/>
<dbReference type="SUPFAM" id="SSF54593">
    <property type="entry name" value="Glyoxalase/Bleomycin resistance protein/Dihydroxybiphenyl dioxygenase"/>
    <property type="match status" value="1"/>
</dbReference>
<gene>
    <name evidence="2" type="ORF">E2493_10250</name>
</gene>
<feature type="domain" description="VOC" evidence="1">
    <location>
        <begin position="6"/>
        <end position="117"/>
    </location>
</feature>
<accession>A0A4Y8ZQQ8</accession>
<dbReference type="Proteomes" id="UP000298213">
    <property type="component" value="Unassembled WGS sequence"/>
</dbReference>